<accession>A0ABQ3L0R2</accession>
<dbReference type="Pfam" id="PF05299">
    <property type="entry name" value="Peptidase_M61"/>
    <property type="match status" value="1"/>
</dbReference>
<dbReference type="SMART" id="SM00228">
    <property type="entry name" value="PDZ"/>
    <property type="match status" value="1"/>
</dbReference>
<dbReference type="InterPro" id="IPR024191">
    <property type="entry name" value="Peptidase_M61"/>
</dbReference>
<organism evidence="2 3">
    <name type="scientific">Alishewanella longhuensis</name>
    <dbReference type="NCBI Taxonomy" id="1091037"/>
    <lineage>
        <taxon>Bacteria</taxon>
        <taxon>Pseudomonadati</taxon>
        <taxon>Pseudomonadota</taxon>
        <taxon>Gammaproteobacteria</taxon>
        <taxon>Alteromonadales</taxon>
        <taxon>Alteromonadaceae</taxon>
        <taxon>Alishewanella</taxon>
    </lineage>
</organism>
<dbReference type="InterPro" id="IPR007963">
    <property type="entry name" value="Peptidase_M61_catalytic"/>
</dbReference>
<proteinExistence type="predicted"/>
<evidence type="ECO:0000259" key="1">
    <source>
        <dbReference type="PROSITE" id="PS50106"/>
    </source>
</evidence>
<dbReference type="InterPro" id="IPR036034">
    <property type="entry name" value="PDZ_sf"/>
</dbReference>
<dbReference type="Gene3D" id="2.60.40.3650">
    <property type="match status" value="1"/>
</dbReference>
<dbReference type="InterPro" id="IPR001478">
    <property type="entry name" value="PDZ"/>
</dbReference>
<dbReference type="SUPFAM" id="SSF50156">
    <property type="entry name" value="PDZ domain-like"/>
    <property type="match status" value="1"/>
</dbReference>
<dbReference type="Pfam" id="PF17899">
    <property type="entry name" value="Peptidase_M61_N"/>
    <property type="match status" value="1"/>
</dbReference>
<reference evidence="3" key="1">
    <citation type="journal article" date="2019" name="Int. J. Syst. Evol. Microbiol.">
        <title>The Global Catalogue of Microorganisms (GCM) 10K type strain sequencing project: providing services to taxonomists for standard genome sequencing and annotation.</title>
        <authorList>
            <consortium name="The Broad Institute Genomics Platform"/>
            <consortium name="The Broad Institute Genome Sequencing Center for Infectious Disease"/>
            <person name="Wu L."/>
            <person name="Ma J."/>
        </authorList>
    </citation>
    <scope>NUCLEOTIDE SEQUENCE [LARGE SCALE GENOMIC DNA]</scope>
    <source>
        <strain evidence="3">CGMCC 1.7003</strain>
    </source>
</reference>
<name>A0ABQ3L0R2_9ALTE</name>
<gene>
    <name evidence="2" type="ORF">GCM10010919_28070</name>
</gene>
<dbReference type="Proteomes" id="UP000659697">
    <property type="component" value="Unassembled WGS sequence"/>
</dbReference>
<keyword evidence="3" id="KW-1185">Reference proteome</keyword>
<dbReference type="EMBL" id="BNAO01000008">
    <property type="protein sequence ID" value="GHG74541.1"/>
    <property type="molecule type" value="Genomic_DNA"/>
</dbReference>
<protein>
    <submittedName>
        <fullName evidence="2">Peptidase M61</fullName>
    </submittedName>
</protein>
<feature type="domain" description="PDZ" evidence="1">
    <location>
        <begin position="480"/>
        <end position="543"/>
    </location>
</feature>
<dbReference type="Gene3D" id="2.30.42.10">
    <property type="match status" value="1"/>
</dbReference>
<dbReference type="InterPro" id="IPR027268">
    <property type="entry name" value="Peptidase_M4/M1_CTD_sf"/>
</dbReference>
<evidence type="ECO:0000313" key="2">
    <source>
        <dbReference type="EMBL" id="GHG74541.1"/>
    </source>
</evidence>
<dbReference type="PIRSF" id="PIRSF016493">
    <property type="entry name" value="Glycyl_aminpptds"/>
    <property type="match status" value="1"/>
</dbReference>
<sequence length="591" mass="66918">MSVVHYQLNIADLSSRTLLVKLSFIPQQPVHQLQLPAWIPGSYMIRNFARHITHIRAYDVNGELSLLQLDKQSWQLCCGQQPVTIEYQIYANDLSVRAAYIDDEVAVLNPTCVCLEVSELSELPQQIEFKEHEAQVKRVTKNWRIATALPRLSGEQLSCQGIFQAANYQQLIDSPIIAGIFSLQQFNLDGVPHYIVVTGQNIFDEARLLADVSKLCQAQRDVFAALPEDLNQYWFLLWVTESGYGGLEHQFSTLLLCNRHDLPIPALAEQDESYHTLLGLFSHEYFHTWWVKRLKPVNFHPYRLDKEQYSRQLWMYEGFTSYFDDLALVKAGVISQQQYLKGLEKLISRVTRNPSEQVQSLTDSSFTAWTKFYLQDENAVNSIVSYYAKGALVALILDAELQQHGHSLAALCKALYQQYLITGTADESIFILLKSWQLPELAKELNSWVNQAGRLPLSTGLAKLGLTLNWRSPQQFDDLSGSTDKTAVASLGCSLKYQANNVFIHQLYVGSAAHQAGLMSGDQLLALAGYKITEHSLPQLLKRLPIDSAQSLVIFRKDRLLTLTLPLQTAKPNVAMLSVRDNKKVETWLNA</sequence>
<dbReference type="SUPFAM" id="SSF55486">
    <property type="entry name" value="Metalloproteases ('zincins'), catalytic domain"/>
    <property type="match status" value="1"/>
</dbReference>
<dbReference type="PROSITE" id="PS50106">
    <property type="entry name" value="PDZ"/>
    <property type="match status" value="1"/>
</dbReference>
<comment type="caution">
    <text evidence="2">The sequence shown here is derived from an EMBL/GenBank/DDBJ whole genome shotgun (WGS) entry which is preliminary data.</text>
</comment>
<evidence type="ECO:0000313" key="3">
    <source>
        <dbReference type="Proteomes" id="UP000659697"/>
    </source>
</evidence>
<dbReference type="Gene3D" id="1.10.390.10">
    <property type="entry name" value="Neutral Protease Domain 2"/>
    <property type="match status" value="1"/>
</dbReference>
<dbReference type="InterPro" id="IPR040756">
    <property type="entry name" value="Peptidase_M61_N"/>
</dbReference>
<dbReference type="RefSeq" id="WP_189433667.1">
    <property type="nucleotide sequence ID" value="NZ_BNAO01000008.1"/>
</dbReference>